<feature type="region of interest" description="Disordered" evidence="1">
    <location>
        <begin position="236"/>
        <end position="257"/>
    </location>
</feature>
<comment type="caution">
    <text evidence="3">The sequence shown here is derived from an EMBL/GenBank/DDBJ whole genome shotgun (WGS) entry which is preliminary data.</text>
</comment>
<gene>
    <name evidence="3" type="ORF">VTL71DRAFT_1318</name>
</gene>
<feature type="domain" description="BTB" evidence="2">
    <location>
        <begin position="29"/>
        <end position="96"/>
    </location>
</feature>
<dbReference type="SUPFAM" id="SSF54695">
    <property type="entry name" value="POZ domain"/>
    <property type="match status" value="1"/>
</dbReference>
<reference evidence="3 4" key="1">
    <citation type="journal article" date="2024" name="Commun. Biol.">
        <title>Comparative genomic analysis of thermophilic fungi reveals convergent evolutionary adaptations and gene losses.</title>
        <authorList>
            <person name="Steindorff A.S."/>
            <person name="Aguilar-Pontes M.V."/>
            <person name="Robinson A.J."/>
            <person name="Andreopoulos B."/>
            <person name="LaButti K."/>
            <person name="Kuo A."/>
            <person name="Mondo S."/>
            <person name="Riley R."/>
            <person name="Otillar R."/>
            <person name="Haridas S."/>
            <person name="Lipzen A."/>
            <person name="Grimwood J."/>
            <person name="Schmutz J."/>
            <person name="Clum A."/>
            <person name="Reid I.D."/>
            <person name="Moisan M.C."/>
            <person name="Butler G."/>
            <person name="Nguyen T.T.M."/>
            <person name="Dewar K."/>
            <person name="Conant G."/>
            <person name="Drula E."/>
            <person name="Henrissat B."/>
            <person name="Hansel C."/>
            <person name="Singer S."/>
            <person name="Hutchinson M.I."/>
            <person name="de Vries R.P."/>
            <person name="Natvig D.O."/>
            <person name="Powell A.J."/>
            <person name="Tsang A."/>
            <person name="Grigoriev I.V."/>
        </authorList>
    </citation>
    <scope>NUCLEOTIDE SEQUENCE [LARGE SCALE GENOMIC DNA]</scope>
    <source>
        <strain evidence="3 4">CBS 494.80</strain>
    </source>
</reference>
<dbReference type="PANTHER" id="PTHR47843">
    <property type="entry name" value="BTB DOMAIN-CONTAINING PROTEIN-RELATED"/>
    <property type="match status" value="1"/>
</dbReference>
<feature type="region of interest" description="Disordered" evidence="1">
    <location>
        <begin position="281"/>
        <end position="313"/>
    </location>
</feature>
<name>A0ABR4CAB7_9HELO</name>
<dbReference type="PANTHER" id="PTHR47843:SF2">
    <property type="entry name" value="BTB DOMAIN-CONTAINING PROTEIN"/>
    <property type="match status" value="1"/>
</dbReference>
<dbReference type="PROSITE" id="PS50097">
    <property type="entry name" value="BTB"/>
    <property type="match status" value="1"/>
</dbReference>
<sequence>MSNKTEITNSSRSPSAPARKLTVDFSKPSALVIIIAGKGSRSKEFAIHQEIISFYSPVLAAAFKDGCPSFELVDVEVEIFGLLSHWFYTQEIRLADPDAAKKSKNVVKSHLIPMAKLWSLAQRCDIPGLQNTVMSRMVPVLDNINMVDVASFIMFVYSDENTKDTPLRALAIYFAATLTPELLVSIRDLAPRELLFDLGMAFLQHNDLAHNSSRYEVADANMFHVGIPEVEEELLEDELSDLSGEDPESEDEDADEDALEEHFIDDATIIAEEVVEMAAPCDENFQREDGAEVDMEEDLVEDEAECGSDGLFN</sequence>
<accession>A0ABR4CAB7</accession>
<dbReference type="CDD" id="cd18186">
    <property type="entry name" value="BTB_POZ_ZBTB_KLHL-like"/>
    <property type="match status" value="1"/>
</dbReference>
<protein>
    <recommendedName>
        <fullName evidence="2">BTB domain-containing protein</fullName>
    </recommendedName>
</protein>
<evidence type="ECO:0000256" key="1">
    <source>
        <dbReference type="SAM" id="MobiDB-lite"/>
    </source>
</evidence>
<dbReference type="EMBL" id="JAZHXI010000010">
    <property type="protein sequence ID" value="KAL2066894.1"/>
    <property type="molecule type" value="Genomic_DNA"/>
</dbReference>
<dbReference type="InterPro" id="IPR000210">
    <property type="entry name" value="BTB/POZ_dom"/>
</dbReference>
<dbReference type="Gene3D" id="3.30.710.10">
    <property type="entry name" value="Potassium Channel Kv1.1, Chain A"/>
    <property type="match status" value="1"/>
</dbReference>
<feature type="compositionally biased region" description="Acidic residues" evidence="1">
    <location>
        <begin position="291"/>
        <end position="306"/>
    </location>
</feature>
<dbReference type="Proteomes" id="UP001595075">
    <property type="component" value="Unassembled WGS sequence"/>
</dbReference>
<keyword evidence="4" id="KW-1185">Reference proteome</keyword>
<evidence type="ECO:0000313" key="3">
    <source>
        <dbReference type="EMBL" id="KAL2066894.1"/>
    </source>
</evidence>
<dbReference type="InterPro" id="IPR011333">
    <property type="entry name" value="SKP1/BTB/POZ_sf"/>
</dbReference>
<evidence type="ECO:0000259" key="2">
    <source>
        <dbReference type="PROSITE" id="PS50097"/>
    </source>
</evidence>
<organism evidence="3 4">
    <name type="scientific">Oculimacula yallundae</name>
    <dbReference type="NCBI Taxonomy" id="86028"/>
    <lineage>
        <taxon>Eukaryota</taxon>
        <taxon>Fungi</taxon>
        <taxon>Dikarya</taxon>
        <taxon>Ascomycota</taxon>
        <taxon>Pezizomycotina</taxon>
        <taxon>Leotiomycetes</taxon>
        <taxon>Helotiales</taxon>
        <taxon>Ploettnerulaceae</taxon>
        <taxon>Oculimacula</taxon>
    </lineage>
</organism>
<evidence type="ECO:0000313" key="4">
    <source>
        <dbReference type="Proteomes" id="UP001595075"/>
    </source>
</evidence>
<proteinExistence type="predicted"/>
<dbReference type="SMART" id="SM00225">
    <property type="entry name" value="BTB"/>
    <property type="match status" value="1"/>
</dbReference>